<proteinExistence type="predicted"/>
<keyword evidence="1" id="KW-0175">Coiled coil</keyword>
<sequence length="368" mass="42799">MPKNNNLIPIEKQKLVEEVVNKSGSNYVSERGKEGYGPMPVDRQALMIAGSHSIMSRIRSDFPNVARLLDEMPEATLGFLSEKMLLVLFQEKEPFQFLVLTQIIIVKLDLLRERSIIVGGVNPRSFEADKNGSYEHASFWGSPEIKLLILDLYELRRLEEKCERVGIEEAKSYIREINRLKAENEKLKNNQNLTNSEKQERLQKNQQKLEKLSSYYDAGFQSSSQPNNSNDKFPTSWVQEITLQNNMPKQNNLVPIEAKKPLNNPNNTLLEYQPLPKSRQQIYQENYQKNRELKKQQRRERYQQQKEQQQLTTKQQSAKYYGAEAFKILMTFKEYTELNCQAAIKEGLGDIVAIMKLAQEADNLIRDY</sequence>
<organism evidence="3 4">
    <name type="scientific">Ambispora leptoticha</name>
    <dbReference type="NCBI Taxonomy" id="144679"/>
    <lineage>
        <taxon>Eukaryota</taxon>
        <taxon>Fungi</taxon>
        <taxon>Fungi incertae sedis</taxon>
        <taxon>Mucoromycota</taxon>
        <taxon>Glomeromycotina</taxon>
        <taxon>Glomeromycetes</taxon>
        <taxon>Archaeosporales</taxon>
        <taxon>Ambisporaceae</taxon>
        <taxon>Ambispora</taxon>
    </lineage>
</organism>
<keyword evidence="4" id="KW-1185">Reference proteome</keyword>
<dbReference type="Proteomes" id="UP000789508">
    <property type="component" value="Unassembled WGS sequence"/>
</dbReference>
<evidence type="ECO:0000313" key="4">
    <source>
        <dbReference type="Proteomes" id="UP000789508"/>
    </source>
</evidence>
<feature type="compositionally biased region" description="Basic and acidic residues" evidence="2">
    <location>
        <begin position="295"/>
        <end position="304"/>
    </location>
</feature>
<reference evidence="3" key="1">
    <citation type="submission" date="2021-06" db="EMBL/GenBank/DDBJ databases">
        <authorList>
            <person name="Kallberg Y."/>
            <person name="Tangrot J."/>
            <person name="Rosling A."/>
        </authorList>
    </citation>
    <scope>NUCLEOTIDE SEQUENCE</scope>
    <source>
        <strain evidence="3">FL130A</strain>
    </source>
</reference>
<gene>
    <name evidence="3" type="ORF">ALEPTO_LOCUS5355</name>
</gene>
<feature type="compositionally biased region" description="Low complexity" evidence="2">
    <location>
        <begin position="305"/>
        <end position="314"/>
    </location>
</feature>
<feature type="compositionally biased region" description="Low complexity" evidence="2">
    <location>
        <begin position="261"/>
        <end position="270"/>
    </location>
</feature>
<dbReference type="EMBL" id="CAJVPS010001483">
    <property type="protein sequence ID" value="CAG8539861.1"/>
    <property type="molecule type" value="Genomic_DNA"/>
</dbReference>
<dbReference type="OrthoDB" id="2319705at2759"/>
<feature type="coiled-coil region" evidence="1">
    <location>
        <begin position="170"/>
        <end position="197"/>
    </location>
</feature>
<feature type="region of interest" description="Disordered" evidence="2">
    <location>
        <begin position="257"/>
        <end position="276"/>
    </location>
</feature>
<dbReference type="AlphaFoldDB" id="A0A9N9FK54"/>
<name>A0A9N9FK54_9GLOM</name>
<evidence type="ECO:0000256" key="1">
    <source>
        <dbReference type="SAM" id="Coils"/>
    </source>
</evidence>
<protein>
    <submittedName>
        <fullName evidence="3">142_t:CDS:1</fullName>
    </submittedName>
</protein>
<evidence type="ECO:0000313" key="3">
    <source>
        <dbReference type="EMBL" id="CAG8539861.1"/>
    </source>
</evidence>
<evidence type="ECO:0000256" key="2">
    <source>
        <dbReference type="SAM" id="MobiDB-lite"/>
    </source>
</evidence>
<comment type="caution">
    <text evidence="3">The sequence shown here is derived from an EMBL/GenBank/DDBJ whole genome shotgun (WGS) entry which is preliminary data.</text>
</comment>
<accession>A0A9N9FK54</accession>
<feature type="region of interest" description="Disordered" evidence="2">
    <location>
        <begin position="295"/>
        <end position="314"/>
    </location>
</feature>